<dbReference type="Proteomes" id="UP000007799">
    <property type="component" value="Unassembled WGS sequence"/>
</dbReference>
<proteinExistence type="predicted"/>
<organism evidence="3">
    <name type="scientific">Salpingoeca rosetta (strain ATCC 50818 / BSB-021)</name>
    <dbReference type="NCBI Taxonomy" id="946362"/>
    <lineage>
        <taxon>Eukaryota</taxon>
        <taxon>Choanoflagellata</taxon>
        <taxon>Craspedida</taxon>
        <taxon>Salpingoecidae</taxon>
        <taxon>Salpingoeca</taxon>
    </lineage>
</organism>
<feature type="compositionally biased region" description="Basic residues" evidence="1">
    <location>
        <begin position="1"/>
        <end position="11"/>
    </location>
</feature>
<keyword evidence="3" id="KW-1185">Reference proteome</keyword>
<dbReference type="AlphaFoldDB" id="F2UJ38"/>
<evidence type="ECO:0000313" key="3">
    <source>
        <dbReference type="Proteomes" id="UP000007799"/>
    </source>
</evidence>
<feature type="region of interest" description="Disordered" evidence="1">
    <location>
        <begin position="1"/>
        <end position="39"/>
    </location>
</feature>
<dbReference type="EMBL" id="GL832976">
    <property type="protein sequence ID" value="EGD76986.1"/>
    <property type="molecule type" value="Genomic_DNA"/>
</dbReference>
<accession>F2UJ38</accession>
<evidence type="ECO:0000256" key="1">
    <source>
        <dbReference type="SAM" id="MobiDB-lite"/>
    </source>
</evidence>
<sequence length="55" mass="6271">MLGRHQGKKRTTPQDARGRRQRAAKDAHDNDSDAPTTCIRGDHRCRRRCKCSTHG</sequence>
<dbReference type="InParanoid" id="F2UJ38"/>
<dbReference type="KEGG" id="sre:PTSG_07329"/>
<dbReference type="GeneID" id="16071389"/>
<gene>
    <name evidence="2" type="ORF">PTSG_07329</name>
</gene>
<protein>
    <submittedName>
        <fullName evidence="2">Uncharacterized protein</fullName>
    </submittedName>
</protein>
<evidence type="ECO:0000313" key="2">
    <source>
        <dbReference type="EMBL" id="EGD76986.1"/>
    </source>
</evidence>
<dbReference type="RefSeq" id="XP_004990826.1">
    <property type="nucleotide sequence ID" value="XM_004990769.1"/>
</dbReference>
<reference evidence="2" key="1">
    <citation type="submission" date="2009-08" db="EMBL/GenBank/DDBJ databases">
        <title>Annotation of Salpingoeca rosetta.</title>
        <authorList>
            <consortium name="The Broad Institute Genome Sequencing Platform"/>
            <person name="Russ C."/>
            <person name="Cuomo C."/>
            <person name="Burger G."/>
            <person name="Gray M.W."/>
            <person name="Holland P.W.H."/>
            <person name="King N."/>
            <person name="Lang F.B.F."/>
            <person name="Roger A.J."/>
            <person name="Ruiz-Trillo I."/>
            <person name="Young S.K."/>
            <person name="Zeng Q."/>
            <person name="Gargeya S."/>
            <person name="Alvarado L."/>
            <person name="Berlin A."/>
            <person name="Chapman S.B."/>
            <person name="Chen Z."/>
            <person name="Freedman E."/>
            <person name="Gellesch M."/>
            <person name="Goldberg J."/>
            <person name="Griggs A."/>
            <person name="Gujja S."/>
            <person name="Heilman E."/>
            <person name="Heiman D."/>
            <person name="Howarth C."/>
            <person name="Mehta T."/>
            <person name="Neiman D."/>
            <person name="Pearson M."/>
            <person name="Roberts A."/>
            <person name="Saif S."/>
            <person name="Shea T."/>
            <person name="Shenoy N."/>
            <person name="Sisk P."/>
            <person name="Stolte C."/>
            <person name="Sykes S."/>
            <person name="White J."/>
            <person name="Yandava C."/>
            <person name="Haas B."/>
            <person name="Nusbaum C."/>
            <person name="Birren B."/>
        </authorList>
    </citation>
    <scope>NUCLEOTIDE SEQUENCE [LARGE SCALE GENOMIC DNA]</scope>
    <source>
        <strain evidence="2">ATCC 50818</strain>
    </source>
</reference>
<name>F2UJ38_SALR5</name>